<gene>
    <name evidence="1" type="ORF">SAMN05192573_112183</name>
</gene>
<evidence type="ECO:0000313" key="1">
    <source>
        <dbReference type="EMBL" id="SDH78209.1"/>
    </source>
</evidence>
<dbReference type="PROSITE" id="PS51257">
    <property type="entry name" value="PROKAR_LIPOPROTEIN"/>
    <property type="match status" value="1"/>
</dbReference>
<evidence type="ECO:0000313" key="2">
    <source>
        <dbReference type="Proteomes" id="UP000199705"/>
    </source>
</evidence>
<protein>
    <submittedName>
        <fullName evidence="1">Uncharacterized protein</fullName>
    </submittedName>
</protein>
<dbReference type="Proteomes" id="UP000199705">
    <property type="component" value="Unassembled WGS sequence"/>
</dbReference>
<reference evidence="2" key="1">
    <citation type="submission" date="2016-10" db="EMBL/GenBank/DDBJ databases">
        <authorList>
            <person name="Varghese N."/>
            <person name="Submissions S."/>
        </authorList>
    </citation>
    <scope>NUCLEOTIDE SEQUENCE [LARGE SCALE GENOMIC DNA]</scope>
    <source>
        <strain evidence="2">Gh-67</strain>
    </source>
</reference>
<organism evidence="1 2">
    <name type="scientific">Mucilaginibacter gossypii</name>
    <dbReference type="NCBI Taxonomy" id="551996"/>
    <lineage>
        <taxon>Bacteria</taxon>
        <taxon>Pseudomonadati</taxon>
        <taxon>Bacteroidota</taxon>
        <taxon>Sphingobacteriia</taxon>
        <taxon>Sphingobacteriales</taxon>
        <taxon>Sphingobacteriaceae</taxon>
        <taxon>Mucilaginibacter</taxon>
    </lineage>
</organism>
<dbReference type="RefSeq" id="WP_091171914.1">
    <property type="nucleotide sequence ID" value="NZ_FNCG01000012.1"/>
</dbReference>
<accession>A0A1G8F862</accession>
<keyword evidence="2" id="KW-1185">Reference proteome</keyword>
<dbReference type="EMBL" id="FNCG01000012">
    <property type="protein sequence ID" value="SDH78209.1"/>
    <property type="molecule type" value="Genomic_DNA"/>
</dbReference>
<name>A0A1G8F862_9SPHI</name>
<proteinExistence type="predicted"/>
<dbReference type="AlphaFoldDB" id="A0A1G8F862"/>
<dbReference type="STRING" id="551996.SAMN05192573_112183"/>
<sequence length="189" mass="21290">MKVHFLLIIVCLFAACKSKPSDKDAHSLKVKHVKVLASSYKNTIKIKAAGIDTSNTDSEPAYANYYILIADTGINYYTLRNRMFALNKLSGIPIDTMERGYNKAKDLIALSDKDEDEIYAGEYYPRRFPSKTLSLEYLENYQFDTSPKTIALVAGIYENKNSADSALQVIDKVKTAFVFKGRVYVGCMH</sequence>